<name>A0A2A5JVA9_PSEO7</name>
<organism evidence="2 3">
    <name type="scientific">Pseudoalteromonas piscicida</name>
    <dbReference type="NCBI Taxonomy" id="43662"/>
    <lineage>
        <taxon>Bacteria</taxon>
        <taxon>Pseudomonadati</taxon>
        <taxon>Pseudomonadota</taxon>
        <taxon>Gammaproteobacteria</taxon>
        <taxon>Alteromonadales</taxon>
        <taxon>Pseudoalteromonadaceae</taxon>
        <taxon>Pseudoalteromonas</taxon>
    </lineage>
</organism>
<dbReference type="Pfam" id="PF08241">
    <property type="entry name" value="Methyltransf_11"/>
    <property type="match status" value="1"/>
</dbReference>
<keyword evidence="2" id="KW-0808">Transferase</keyword>
<dbReference type="SUPFAM" id="SSF53335">
    <property type="entry name" value="S-adenosyl-L-methionine-dependent methyltransferases"/>
    <property type="match status" value="1"/>
</dbReference>
<reference evidence="3" key="1">
    <citation type="journal article" date="2019" name="Genome Announc.">
        <title>Draft Genome Sequence of Pseudoalteromonas piscicida Strain 36Y ROTHPW, an Hypersaline Seawater Isolate from the South Coast of Sonora, Mexico.</title>
        <authorList>
            <person name="Sanchez-Diaz R."/>
            <person name="Molina-Garza Z.J."/>
            <person name="Cruz-Suarez L.E."/>
            <person name="Selvin J."/>
            <person name="Kiran G.S."/>
            <person name="Ibarra-Gamez J.C."/>
            <person name="Gomez-Gil B."/>
            <person name="Galaviz-Silva L."/>
        </authorList>
    </citation>
    <scope>NUCLEOTIDE SEQUENCE [LARGE SCALE GENOMIC DNA]</scope>
    <source>
        <strain evidence="3">36Y_RITHPW</strain>
    </source>
</reference>
<dbReference type="Proteomes" id="UP000228621">
    <property type="component" value="Unassembled WGS sequence"/>
</dbReference>
<evidence type="ECO:0000313" key="3">
    <source>
        <dbReference type="Proteomes" id="UP000228621"/>
    </source>
</evidence>
<dbReference type="OrthoDB" id="334416at2"/>
<accession>A0A2A5JVA9</accession>
<comment type="caution">
    <text evidence="2">The sequence shown here is derived from an EMBL/GenBank/DDBJ whole genome shotgun (WGS) entry which is preliminary data.</text>
</comment>
<evidence type="ECO:0000259" key="1">
    <source>
        <dbReference type="Pfam" id="PF08241"/>
    </source>
</evidence>
<protein>
    <submittedName>
        <fullName evidence="2">Methyltransferase type 12</fullName>
    </submittedName>
</protein>
<keyword evidence="3" id="KW-1185">Reference proteome</keyword>
<dbReference type="AlphaFoldDB" id="A0A2A5JVA9"/>
<dbReference type="EMBL" id="NKHF01000008">
    <property type="protein sequence ID" value="PCK33414.1"/>
    <property type="molecule type" value="Genomic_DNA"/>
</dbReference>
<dbReference type="InterPro" id="IPR029063">
    <property type="entry name" value="SAM-dependent_MTases_sf"/>
</dbReference>
<proteinExistence type="predicted"/>
<sequence length="223" mass="25123">MKKTEEQYLADYYNFLDTVPATTLGLMSKGTWELDPRRLAIMLSRYKFVSKMLSGHQNTIEIGCGDAFASRIVQQEVPNLTVVDIEPKFIADIDNRNSTRWPLNAVLHNILEGPVRSDVEFDSAYSLDVLEHIDVSEEDTFLTNIKDTVKEKGVVIIGMPSLESQRYASPASKAGHINCKTGADLKSACERHFSHVFLFSMNDEVVHTGYYPMAHYLLALCVK</sequence>
<feature type="domain" description="Methyltransferase type 11" evidence="1">
    <location>
        <begin position="61"/>
        <end position="157"/>
    </location>
</feature>
<gene>
    <name evidence="2" type="ORF">CEX98_02650</name>
</gene>
<dbReference type="GO" id="GO:0032259">
    <property type="term" value="P:methylation"/>
    <property type="evidence" value="ECO:0007669"/>
    <property type="project" value="UniProtKB-KW"/>
</dbReference>
<dbReference type="InterPro" id="IPR013216">
    <property type="entry name" value="Methyltransf_11"/>
</dbReference>
<evidence type="ECO:0000313" key="2">
    <source>
        <dbReference type="EMBL" id="PCK33414.1"/>
    </source>
</evidence>
<keyword evidence="2" id="KW-0489">Methyltransferase</keyword>
<dbReference type="Gene3D" id="3.40.50.150">
    <property type="entry name" value="Vaccinia Virus protein VP39"/>
    <property type="match status" value="1"/>
</dbReference>
<dbReference type="GO" id="GO:0008757">
    <property type="term" value="F:S-adenosylmethionine-dependent methyltransferase activity"/>
    <property type="evidence" value="ECO:0007669"/>
    <property type="project" value="InterPro"/>
</dbReference>